<sequence>MLRLRGHLLSAVRAASPLPAASSLPLHRLFLYSIKNTAPASQFVVEDYLTTSCGLTPEQARKASRFLSHLKSPANPDAVRAFLAGIGVSKADLTAGIARDPRLLCCNVDKTLTPRIAQLRDIGLSPPQISSLISVAPNVSRSPSMVHRLAFYLSFLGSYDKLHTALKRSTYLPTQNLERVVKPIMAFLRQSGLSDSDIANLLLRAPRLFTLETDRVKEIALCAEMLGVPRSSTMFKYALVSIYSISPGKINARSDFLKKTLGCSEAELGAAVRKLPNVLNFSEGRLTRVVDFLKTGVGLDSKYIVRRPAILGYSLPRRLMPRHYVLKALKAKGLVEKDVDFFSAVVMAEKNFMKRFLDPCKDSAPGLADAYAAAYAGQVAPVVQP</sequence>
<accession>A0A811PCS2</accession>
<evidence type="ECO:0000256" key="1">
    <source>
        <dbReference type="ARBA" id="ARBA00007692"/>
    </source>
</evidence>
<evidence type="ECO:0000256" key="3">
    <source>
        <dbReference type="ARBA" id="ARBA00022946"/>
    </source>
</evidence>
<dbReference type="PANTHER" id="PTHR13068">
    <property type="entry name" value="CGI-12 PROTEIN-RELATED"/>
    <property type="match status" value="1"/>
</dbReference>
<name>A0A811PCS2_9POAL</name>
<dbReference type="Gene3D" id="1.25.70.10">
    <property type="entry name" value="Transcription termination factor 3, mitochondrial"/>
    <property type="match status" value="1"/>
</dbReference>
<keyword evidence="2" id="KW-0804">Transcription</keyword>
<evidence type="ECO:0000313" key="4">
    <source>
        <dbReference type="EMBL" id="CAD6242358.1"/>
    </source>
</evidence>
<dbReference type="FunFam" id="1.25.70.10:FF:000001">
    <property type="entry name" value="Mitochondrial transcription termination factor-like"/>
    <property type="match status" value="1"/>
</dbReference>
<dbReference type="InterPro" id="IPR038538">
    <property type="entry name" value="MTERF_sf"/>
</dbReference>
<reference evidence="4" key="1">
    <citation type="submission" date="2020-10" db="EMBL/GenBank/DDBJ databases">
        <authorList>
            <person name="Han B."/>
            <person name="Lu T."/>
            <person name="Zhao Q."/>
            <person name="Huang X."/>
            <person name="Zhao Y."/>
        </authorList>
    </citation>
    <scope>NUCLEOTIDE SEQUENCE</scope>
</reference>
<keyword evidence="5" id="KW-1185">Reference proteome</keyword>
<organism evidence="4 5">
    <name type="scientific">Miscanthus lutarioriparius</name>
    <dbReference type="NCBI Taxonomy" id="422564"/>
    <lineage>
        <taxon>Eukaryota</taxon>
        <taxon>Viridiplantae</taxon>
        <taxon>Streptophyta</taxon>
        <taxon>Embryophyta</taxon>
        <taxon>Tracheophyta</taxon>
        <taxon>Spermatophyta</taxon>
        <taxon>Magnoliopsida</taxon>
        <taxon>Liliopsida</taxon>
        <taxon>Poales</taxon>
        <taxon>Poaceae</taxon>
        <taxon>PACMAD clade</taxon>
        <taxon>Panicoideae</taxon>
        <taxon>Andropogonodae</taxon>
        <taxon>Andropogoneae</taxon>
        <taxon>Saccharinae</taxon>
        <taxon>Miscanthus</taxon>
    </lineage>
</organism>
<gene>
    <name evidence="4" type="ORF">NCGR_LOCUS27877</name>
</gene>
<dbReference type="GO" id="GO:0006353">
    <property type="term" value="P:DNA-templated transcription termination"/>
    <property type="evidence" value="ECO:0007669"/>
    <property type="project" value="UniProtKB-KW"/>
</dbReference>
<dbReference type="Pfam" id="PF02536">
    <property type="entry name" value="mTERF"/>
    <property type="match status" value="1"/>
</dbReference>
<keyword evidence="2" id="KW-0806">Transcription termination</keyword>
<protein>
    <submittedName>
        <fullName evidence="4">Uncharacterized protein</fullName>
    </submittedName>
</protein>
<dbReference type="GO" id="GO:0003676">
    <property type="term" value="F:nucleic acid binding"/>
    <property type="evidence" value="ECO:0007669"/>
    <property type="project" value="InterPro"/>
</dbReference>
<comment type="caution">
    <text evidence="4">The sequence shown here is derived from an EMBL/GenBank/DDBJ whole genome shotgun (WGS) entry which is preliminary data.</text>
</comment>
<dbReference type="InterPro" id="IPR003690">
    <property type="entry name" value="MTERF"/>
</dbReference>
<keyword evidence="3" id="KW-0809">Transit peptide</keyword>
<dbReference type="EMBL" id="CAJGYO010000007">
    <property type="protein sequence ID" value="CAD6242358.1"/>
    <property type="molecule type" value="Genomic_DNA"/>
</dbReference>
<dbReference type="PANTHER" id="PTHR13068:SF39">
    <property type="entry name" value="OS02G0749900 PROTEIN"/>
    <property type="match status" value="1"/>
</dbReference>
<proteinExistence type="inferred from homology"/>
<dbReference type="SMART" id="SM00733">
    <property type="entry name" value="Mterf"/>
    <property type="match status" value="6"/>
</dbReference>
<dbReference type="AlphaFoldDB" id="A0A811PCS2"/>
<comment type="similarity">
    <text evidence="1">Belongs to the mTERF family.</text>
</comment>
<evidence type="ECO:0000313" key="5">
    <source>
        <dbReference type="Proteomes" id="UP000604825"/>
    </source>
</evidence>
<keyword evidence="2" id="KW-0805">Transcription regulation</keyword>
<dbReference type="Proteomes" id="UP000604825">
    <property type="component" value="Unassembled WGS sequence"/>
</dbReference>
<dbReference type="OrthoDB" id="637806at2759"/>
<evidence type="ECO:0000256" key="2">
    <source>
        <dbReference type="ARBA" id="ARBA00022472"/>
    </source>
</evidence>